<protein>
    <submittedName>
        <fullName evidence="2">P-loop containing nucleoside triphosphate hydrolase protein</fullName>
    </submittedName>
</protein>
<dbReference type="Pfam" id="PF00004">
    <property type="entry name" value="AAA"/>
    <property type="match status" value="1"/>
</dbReference>
<dbReference type="Gene3D" id="3.40.50.300">
    <property type="entry name" value="P-loop containing nucleotide triphosphate hydrolases"/>
    <property type="match status" value="1"/>
</dbReference>
<gene>
    <name evidence="2" type="ORF">B0J11DRAFT_550284</name>
</gene>
<dbReference type="InterPro" id="IPR003959">
    <property type="entry name" value="ATPase_AAA_core"/>
</dbReference>
<keyword evidence="2" id="KW-0378">Hydrolase</keyword>
<evidence type="ECO:0000259" key="1">
    <source>
        <dbReference type="SMART" id="SM00382"/>
    </source>
</evidence>
<comment type="caution">
    <text evidence="2">The sequence shown here is derived from an EMBL/GenBank/DDBJ whole genome shotgun (WGS) entry which is preliminary data.</text>
</comment>
<dbReference type="PANTHER" id="PTHR46411:SF3">
    <property type="entry name" value="AAA+ ATPASE DOMAIN-CONTAINING PROTEIN"/>
    <property type="match status" value="1"/>
</dbReference>
<dbReference type="InterPro" id="IPR054289">
    <property type="entry name" value="DUF7025"/>
</dbReference>
<dbReference type="SUPFAM" id="SSF52540">
    <property type="entry name" value="P-loop containing nucleoside triphosphate hydrolases"/>
    <property type="match status" value="1"/>
</dbReference>
<name>A0A9P9DV22_9PLEO</name>
<dbReference type="SMART" id="SM00382">
    <property type="entry name" value="AAA"/>
    <property type="match status" value="1"/>
</dbReference>
<dbReference type="PANTHER" id="PTHR46411">
    <property type="entry name" value="FAMILY ATPASE, PUTATIVE-RELATED"/>
    <property type="match status" value="1"/>
</dbReference>
<dbReference type="GO" id="GO:0005524">
    <property type="term" value="F:ATP binding"/>
    <property type="evidence" value="ECO:0007669"/>
    <property type="project" value="InterPro"/>
</dbReference>
<accession>A0A9P9DV22</accession>
<dbReference type="Pfam" id="PF22942">
    <property type="entry name" value="DUF7025"/>
    <property type="match status" value="1"/>
</dbReference>
<sequence length="604" mass="70088">MANDTSDVDEKPIGTKCQIRIRVEREYAVVVHQIFNEKHVLDKEIMTVNSPNLLEVFQKVIGSYPTVGANFKEPFEMQSPFQMLYHYWQELDVYRNECSSDLESMHLNVLFDMMERTMGPERKRCETFVKDGKIEYSRLWTIYRPGDILIRHERGHPWLMKCKMTAYEENHSQGKYMEVHGTYTDFDGKNVGEATIVTKIYQKQDFPSEHPAKITDLKIYPRQDFLDEDSEFEKRLRHRGEHFFSLNETCTRQYDGQADYAKQLPLDFYDPNMALWDMVWWPFAETGRVVIDRRTFQQDNELSGVVVKSSAEVDPTFCPPFCRFYLPHIKDIVWDKTCLELLVMKDDQKALLHALVSTHAFPESPRDQMKQKGKGLVILLHGSPGSGKTLTAECCAEITGKPLLDTSMAELNKENRPWFFERRLIEILQYAMIWKGLVVFNEADVFLEMRKDDVADAAQRNALVAIFLKHLEYFSGIVFLTTNRVGVFDNAMRSRIHLALGYSPPDQKMQEQLWERSLKRATQEKLDAEIQAAIPGFVRHMLNGREIANGINTALTLARFEGQVLQLKHIETVLNMANQAKREGSLLVRRGTILEGYVDEPEEI</sequence>
<keyword evidence="3" id="KW-1185">Reference proteome</keyword>
<dbReference type="InterPro" id="IPR027417">
    <property type="entry name" value="P-loop_NTPase"/>
</dbReference>
<dbReference type="OrthoDB" id="10042665at2759"/>
<dbReference type="EMBL" id="JAGMWT010000007">
    <property type="protein sequence ID" value="KAH7125547.1"/>
    <property type="molecule type" value="Genomic_DNA"/>
</dbReference>
<feature type="domain" description="AAA+ ATPase" evidence="1">
    <location>
        <begin position="374"/>
        <end position="506"/>
    </location>
</feature>
<proteinExistence type="predicted"/>
<reference evidence="2" key="1">
    <citation type="journal article" date="2021" name="Nat. Commun.">
        <title>Genetic determinants of endophytism in the Arabidopsis root mycobiome.</title>
        <authorList>
            <person name="Mesny F."/>
            <person name="Miyauchi S."/>
            <person name="Thiergart T."/>
            <person name="Pickel B."/>
            <person name="Atanasova L."/>
            <person name="Karlsson M."/>
            <person name="Huettel B."/>
            <person name="Barry K.W."/>
            <person name="Haridas S."/>
            <person name="Chen C."/>
            <person name="Bauer D."/>
            <person name="Andreopoulos W."/>
            <person name="Pangilinan J."/>
            <person name="LaButti K."/>
            <person name="Riley R."/>
            <person name="Lipzen A."/>
            <person name="Clum A."/>
            <person name="Drula E."/>
            <person name="Henrissat B."/>
            <person name="Kohler A."/>
            <person name="Grigoriev I.V."/>
            <person name="Martin F.M."/>
            <person name="Hacquard S."/>
        </authorList>
    </citation>
    <scope>NUCLEOTIDE SEQUENCE</scope>
    <source>
        <strain evidence="2">MPI-CAGE-CH-0243</strain>
    </source>
</reference>
<dbReference type="GO" id="GO:0016887">
    <property type="term" value="F:ATP hydrolysis activity"/>
    <property type="evidence" value="ECO:0007669"/>
    <property type="project" value="InterPro"/>
</dbReference>
<evidence type="ECO:0000313" key="2">
    <source>
        <dbReference type="EMBL" id="KAH7125547.1"/>
    </source>
</evidence>
<evidence type="ECO:0000313" key="3">
    <source>
        <dbReference type="Proteomes" id="UP000700596"/>
    </source>
</evidence>
<dbReference type="InterPro" id="IPR003593">
    <property type="entry name" value="AAA+_ATPase"/>
</dbReference>
<organism evidence="2 3">
    <name type="scientific">Dendryphion nanum</name>
    <dbReference type="NCBI Taxonomy" id="256645"/>
    <lineage>
        <taxon>Eukaryota</taxon>
        <taxon>Fungi</taxon>
        <taxon>Dikarya</taxon>
        <taxon>Ascomycota</taxon>
        <taxon>Pezizomycotina</taxon>
        <taxon>Dothideomycetes</taxon>
        <taxon>Pleosporomycetidae</taxon>
        <taxon>Pleosporales</taxon>
        <taxon>Torulaceae</taxon>
        <taxon>Dendryphion</taxon>
    </lineage>
</organism>
<dbReference type="Proteomes" id="UP000700596">
    <property type="component" value="Unassembled WGS sequence"/>
</dbReference>
<dbReference type="AlphaFoldDB" id="A0A9P9DV22"/>